<dbReference type="EMBL" id="CP001398">
    <property type="protein sequence ID" value="ACS33946.1"/>
    <property type="molecule type" value="Genomic_DNA"/>
</dbReference>
<dbReference type="Gene3D" id="1.10.10.10">
    <property type="entry name" value="Winged helix-like DNA-binding domain superfamily/Winged helix DNA-binding domain"/>
    <property type="match status" value="1"/>
</dbReference>
<dbReference type="eggNOG" id="arCOG00001">
    <property type="taxonomic scope" value="Archaea"/>
</dbReference>
<dbReference type="InterPro" id="IPR005149">
    <property type="entry name" value="Tscrpt_reg_PadR_N"/>
</dbReference>
<sequence>MIRRVLLGFMGIHVLHHASREGVTGKFMMDELRKHGYNVSPGTIYPLLHRMEEMGLLKSRTEVRNGKRVRVYTTTPKGEKLLEEARNKIRELCKELLGD</sequence>
<dbReference type="RefSeq" id="WP_015859057.1">
    <property type="nucleotide sequence ID" value="NC_012804.1"/>
</dbReference>
<dbReference type="STRING" id="593117.TGAM_1444"/>
<dbReference type="PATRIC" id="fig|593117.10.peg.1446"/>
<proteinExistence type="predicted"/>
<protein>
    <submittedName>
        <fullName evidence="2">Transcription regulator, PadR-like family</fullName>
    </submittedName>
</protein>
<dbReference type="PANTHER" id="PTHR33169">
    <property type="entry name" value="PADR-FAMILY TRANSCRIPTIONAL REGULATOR"/>
    <property type="match status" value="1"/>
</dbReference>
<gene>
    <name evidence="2" type="ordered locus">TGAM_1444</name>
</gene>
<dbReference type="PaxDb" id="593117-TGAM_1444"/>
<dbReference type="InterPro" id="IPR036390">
    <property type="entry name" value="WH_DNA-bd_sf"/>
</dbReference>
<dbReference type="HOGENOM" id="CLU_063440_3_2_2"/>
<keyword evidence="3" id="KW-1185">Reference proteome</keyword>
<dbReference type="OrthoDB" id="56053at2157"/>
<dbReference type="Pfam" id="PF03551">
    <property type="entry name" value="PadR"/>
    <property type="match status" value="1"/>
</dbReference>
<evidence type="ECO:0000259" key="1">
    <source>
        <dbReference type="Pfam" id="PF03551"/>
    </source>
</evidence>
<feature type="domain" description="Transcription regulator PadR N-terminal" evidence="1">
    <location>
        <begin position="14"/>
        <end position="84"/>
    </location>
</feature>
<reference evidence="2 3" key="1">
    <citation type="journal article" date="2007" name="Genome Biol.">
        <title>Genome analysis and genome-wide proteomics of Thermococcus gammatolerans, the most radioresistant organism known amongst the Archaea.</title>
        <authorList>
            <person name="Zivanovic Y."/>
            <person name="Armengaud J."/>
            <person name="Lagorce A."/>
            <person name="Leplat C."/>
            <person name="Guerin P."/>
            <person name="Dutertre M."/>
            <person name="Anthouard V."/>
            <person name="Forterre P."/>
            <person name="Wincker P."/>
            <person name="Confalonieri F."/>
        </authorList>
    </citation>
    <scope>NUCLEOTIDE SEQUENCE [LARGE SCALE GENOMIC DNA]</scope>
    <source>
        <strain evidence="3">DSM 15229 / JCM 11827 / EJ3</strain>
    </source>
</reference>
<dbReference type="PANTHER" id="PTHR33169:SF14">
    <property type="entry name" value="TRANSCRIPTIONAL REGULATOR RV3488"/>
    <property type="match status" value="1"/>
</dbReference>
<accession>C5A6T4</accession>
<evidence type="ECO:0000313" key="2">
    <source>
        <dbReference type="EMBL" id="ACS33946.1"/>
    </source>
</evidence>
<evidence type="ECO:0000313" key="3">
    <source>
        <dbReference type="Proteomes" id="UP000001488"/>
    </source>
</evidence>
<organism evidence="2 3">
    <name type="scientific">Thermococcus gammatolerans (strain DSM 15229 / JCM 11827 / EJ3)</name>
    <dbReference type="NCBI Taxonomy" id="593117"/>
    <lineage>
        <taxon>Archaea</taxon>
        <taxon>Methanobacteriati</taxon>
        <taxon>Methanobacteriota</taxon>
        <taxon>Thermococci</taxon>
        <taxon>Thermococcales</taxon>
        <taxon>Thermococcaceae</taxon>
        <taxon>Thermococcus</taxon>
    </lineage>
</organism>
<dbReference type="GeneID" id="7988177"/>
<name>C5A6T4_THEGJ</name>
<dbReference type="AlphaFoldDB" id="C5A6T4"/>
<dbReference type="InterPro" id="IPR036388">
    <property type="entry name" value="WH-like_DNA-bd_sf"/>
</dbReference>
<dbReference type="KEGG" id="tga:TGAM_1444"/>
<dbReference type="SUPFAM" id="SSF46785">
    <property type="entry name" value="Winged helix' DNA-binding domain"/>
    <property type="match status" value="1"/>
</dbReference>
<dbReference type="Proteomes" id="UP000001488">
    <property type="component" value="Chromosome"/>
</dbReference>
<dbReference type="InterPro" id="IPR052509">
    <property type="entry name" value="Metal_resp_DNA-bind_regulator"/>
</dbReference>